<keyword evidence="2" id="KW-1185">Reference proteome</keyword>
<evidence type="ECO:0000313" key="2">
    <source>
        <dbReference type="Proteomes" id="UP000186922"/>
    </source>
</evidence>
<reference evidence="1 2" key="1">
    <citation type="journal article" date="2016" name="Nat. Commun.">
        <title>Extremotolerant tardigrade genome and improved radiotolerance of human cultured cells by tardigrade-unique protein.</title>
        <authorList>
            <person name="Hashimoto T."/>
            <person name="Horikawa D.D."/>
            <person name="Saito Y."/>
            <person name="Kuwahara H."/>
            <person name="Kozuka-Hata H."/>
            <person name="Shin-I T."/>
            <person name="Minakuchi Y."/>
            <person name="Ohishi K."/>
            <person name="Motoyama A."/>
            <person name="Aizu T."/>
            <person name="Enomoto A."/>
            <person name="Kondo K."/>
            <person name="Tanaka S."/>
            <person name="Hara Y."/>
            <person name="Koshikawa S."/>
            <person name="Sagara H."/>
            <person name="Miura T."/>
            <person name="Yokobori S."/>
            <person name="Miyagawa K."/>
            <person name="Suzuki Y."/>
            <person name="Kubo T."/>
            <person name="Oyama M."/>
            <person name="Kohara Y."/>
            <person name="Fujiyama A."/>
            <person name="Arakawa K."/>
            <person name="Katayama T."/>
            <person name="Toyoda A."/>
            <person name="Kunieda T."/>
        </authorList>
    </citation>
    <scope>NUCLEOTIDE SEQUENCE [LARGE SCALE GENOMIC DNA]</scope>
    <source>
        <strain evidence="1 2">YOKOZUNA-1</strain>
    </source>
</reference>
<dbReference type="EMBL" id="BDGG01000001">
    <property type="protein sequence ID" value="GAU90243.1"/>
    <property type="molecule type" value="Genomic_DNA"/>
</dbReference>
<name>A0A1D1UV54_RAMVA</name>
<sequence length="115" mass="13078">MACSLPEESVPVVCRNTCSKRYKEIHLLKVWSTYGEKNYAQNGPSNFTTSGLLMLAIQQSANRRALDDWAHLIKRRKYVKWSLIDGCSTAVNHRFIFISSGHVIELHVPVIDCIT</sequence>
<accession>A0A1D1UV54</accession>
<evidence type="ECO:0000313" key="1">
    <source>
        <dbReference type="EMBL" id="GAU90243.1"/>
    </source>
</evidence>
<gene>
    <name evidence="1" type="primary">RvY_02690-1</name>
    <name evidence="1" type="synonym">RvY_02690.1</name>
    <name evidence="1" type="ORF">RvY_02690</name>
</gene>
<dbReference type="Proteomes" id="UP000186922">
    <property type="component" value="Unassembled WGS sequence"/>
</dbReference>
<organism evidence="1 2">
    <name type="scientific">Ramazzottius varieornatus</name>
    <name type="common">Water bear</name>
    <name type="synonym">Tardigrade</name>
    <dbReference type="NCBI Taxonomy" id="947166"/>
    <lineage>
        <taxon>Eukaryota</taxon>
        <taxon>Metazoa</taxon>
        <taxon>Ecdysozoa</taxon>
        <taxon>Tardigrada</taxon>
        <taxon>Eutardigrada</taxon>
        <taxon>Parachela</taxon>
        <taxon>Hypsibioidea</taxon>
        <taxon>Ramazzottiidae</taxon>
        <taxon>Ramazzottius</taxon>
    </lineage>
</organism>
<protein>
    <submittedName>
        <fullName evidence="1">Uncharacterized protein</fullName>
    </submittedName>
</protein>
<dbReference type="AlphaFoldDB" id="A0A1D1UV54"/>
<proteinExistence type="predicted"/>
<comment type="caution">
    <text evidence="1">The sequence shown here is derived from an EMBL/GenBank/DDBJ whole genome shotgun (WGS) entry which is preliminary data.</text>
</comment>